<proteinExistence type="inferred from homology"/>
<protein>
    <recommendedName>
        <fullName evidence="3">UspA domain-containing protein</fullName>
    </recommendedName>
</protein>
<evidence type="ECO:0000259" key="3">
    <source>
        <dbReference type="Pfam" id="PF00582"/>
    </source>
</evidence>
<name>A0ABN3CE36_9ACTN</name>
<dbReference type="InterPro" id="IPR006015">
    <property type="entry name" value="Universal_stress_UspA"/>
</dbReference>
<comment type="caution">
    <text evidence="4">The sequence shown here is derived from an EMBL/GenBank/DDBJ whole genome shotgun (WGS) entry which is preliminary data.</text>
</comment>
<reference evidence="4 5" key="1">
    <citation type="journal article" date="2019" name="Int. J. Syst. Evol. Microbiol.">
        <title>The Global Catalogue of Microorganisms (GCM) 10K type strain sequencing project: providing services to taxonomists for standard genome sequencing and annotation.</title>
        <authorList>
            <consortium name="The Broad Institute Genomics Platform"/>
            <consortium name="The Broad Institute Genome Sequencing Center for Infectious Disease"/>
            <person name="Wu L."/>
            <person name="Ma J."/>
        </authorList>
    </citation>
    <scope>NUCLEOTIDE SEQUENCE [LARGE SCALE GENOMIC DNA]</scope>
    <source>
        <strain evidence="4 5">JCM 16114</strain>
    </source>
</reference>
<evidence type="ECO:0000256" key="2">
    <source>
        <dbReference type="SAM" id="MobiDB-lite"/>
    </source>
</evidence>
<keyword evidence="5" id="KW-1185">Reference proteome</keyword>
<dbReference type="PANTHER" id="PTHR46553:SF3">
    <property type="entry name" value="ADENINE NUCLEOTIDE ALPHA HYDROLASES-LIKE SUPERFAMILY PROTEIN"/>
    <property type="match status" value="1"/>
</dbReference>
<feature type="region of interest" description="Disordered" evidence="2">
    <location>
        <begin position="239"/>
        <end position="293"/>
    </location>
</feature>
<dbReference type="EMBL" id="BAAAQX010000006">
    <property type="protein sequence ID" value="GAA2207533.1"/>
    <property type="molecule type" value="Genomic_DNA"/>
</dbReference>
<organism evidence="4 5">
    <name type="scientific">Nonomuraea monospora</name>
    <dbReference type="NCBI Taxonomy" id="568818"/>
    <lineage>
        <taxon>Bacteria</taxon>
        <taxon>Bacillati</taxon>
        <taxon>Actinomycetota</taxon>
        <taxon>Actinomycetes</taxon>
        <taxon>Streptosporangiales</taxon>
        <taxon>Streptosporangiaceae</taxon>
        <taxon>Nonomuraea</taxon>
    </lineage>
</organism>
<dbReference type="SUPFAM" id="SSF46977">
    <property type="entry name" value="Succinate dehydrogenase/fumarate reductase flavoprotein C-terminal domain"/>
    <property type="match status" value="1"/>
</dbReference>
<gene>
    <name evidence="4" type="ORF">GCM10009850_029910</name>
</gene>
<dbReference type="Gene3D" id="3.40.50.620">
    <property type="entry name" value="HUPs"/>
    <property type="match status" value="2"/>
</dbReference>
<dbReference type="PANTHER" id="PTHR46553">
    <property type="entry name" value="ADENINE NUCLEOTIDE ALPHA HYDROLASES-LIKE SUPERFAMILY PROTEIN"/>
    <property type="match status" value="1"/>
</dbReference>
<feature type="domain" description="UspA" evidence="3">
    <location>
        <begin position="297"/>
        <end position="417"/>
    </location>
</feature>
<dbReference type="PRINTS" id="PR01438">
    <property type="entry name" value="UNVRSLSTRESS"/>
</dbReference>
<dbReference type="Proteomes" id="UP001499843">
    <property type="component" value="Unassembled WGS sequence"/>
</dbReference>
<comment type="similarity">
    <text evidence="1">Belongs to the universal stress protein A family.</text>
</comment>
<dbReference type="InterPro" id="IPR006016">
    <property type="entry name" value="UspA"/>
</dbReference>
<feature type="domain" description="UspA" evidence="3">
    <location>
        <begin position="99"/>
        <end position="236"/>
    </location>
</feature>
<dbReference type="SUPFAM" id="SSF52402">
    <property type="entry name" value="Adenine nucleotide alpha hydrolases-like"/>
    <property type="match status" value="2"/>
</dbReference>
<dbReference type="InterPro" id="IPR037099">
    <property type="entry name" value="Fum_R/Succ_DH_flav-like_C_sf"/>
</dbReference>
<accession>A0ABN3CE36</accession>
<evidence type="ECO:0000313" key="4">
    <source>
        <dbReference type="EMBL" id="GAA2207533.1"/>
    </source>
</evidence>
<dbReference type="Pfam" id="PF00582">
    <property type="entry name" value="Usp"/>
    <property type="match status" value="2"/>
</dbReference>
<sequence length="420" mass="43204">MQHADGCHDSRRCPVLVIGTGGAGLLARRETRGCHHRSDHPYTDPALRVNLVWSGPGQGEHEAIAPAPAGLAALRRDVSTDGKLVEWPVTASERTTMSSVTVGVDDSEDSLRAVEWAAAEAVRRGRPLLIVHAFIWPKLHVPLGPAPGAPAEGGLRHDAERVLDNAAARARAAAPEVEVTTEMPEGEPFVALVRHSRHAELLVVGSRGLGEVGGLLLSSVGARLATEAACPLVVVRGPAKPGEPVALSTTDARPGEPVAPDTADARPGGPVSAGISDAPPGSLVAPDTADARSGGPVVAGIADPGDSEAVLAFACAHAARTGQPLMLAHAGAAGPGGHASPPLPEPDLARWRERFPTVTIDQETLTGRPGKALTDAASSASLLVVGSHHHHELSALWHGSVSQHVLHHATCPVAIVRIAP</sequence>
<evidence type="ECO:0000313" key="5">
    <source>
        <dbReference type="Proteomes" id="UP001499843"/>
    </source>
</evidence>
<dbReference type="InterPro" id="IPR014729">
    <property type="entry name" value="Rossmann-like_a/b/a_fold"/>
</dbReference>
<evidence type="ECO:0000256" key="1">
    <source>
        <dbReference type="ARBA" id="ARBA00008791"/>
    </source>
</evidence>